<evidence type="ECO:0000256" key="5">
    <source>
        <dbReference type="SAM" id="SignalP"/>
    </source>
</evidence>
<organism evidence="7 8">
    <name type="scientific">Moellerella wisconsensis ATCC 35017</name>
    <dbReference type="NCBI Taxonomy" id="1354267"/>
    <lineage>
        <taxon>Bacteria</taxon>
        <taxon>Pseudomonadati</taxon>
        <taxon>Pseudomonadota</taxon>
        <taxon>Gammaproteobacteria</taxon>
        <taxon>Enterobacterales</taxon>
        <taxon>Morganellaceae</taxon>
        <taxon>Moellerella</taxon>
    </lineage>
</organism>
<dbReference type="Gene3D" id="2.60.40.1090">
    <property type="entry name" value="Fimbrial-type adhesion domain"/>
    <property type="match status" value="1"/>
</dbReference>
<dbReference type="GO" id="GO:0043709">
    <property type="term" value="P:cell adhesion involved in single-species biofilm formation"/>
    <property type="evidence" value="ECO:0007669"/>
    <property type="project" value="TreeGrafter"/>
</dbReference>
<evidence type="ECO:0000313" key="7">
    <source>
        <dbReference type="EMBL" id="KPD02842.1"/>
    </source>
</evidence>
<keyword evidence="8" id="KW-1185">Reference proteome</keyword>
<comment type="caution">
    <text evidence="7">The sequence shown here is derived from an EMBL/GenBank/DDBJ whole genome shotgun (WGS) entry which is preliminary data.</text>
</comment>
<dbReference type="InterPro" id="IPR050263">
    <property type="entry name" value="Bact_Fimbrial_Adh_Pro"/>
</dbReference>
<feature type="signal peptide" evidence="5">
    <location>
        <begin position="1"/>
        <end position="21"/>
    </location>
</feature>
<dbReference type="InterPro" id="IPR008966">
    <property type="entry name" value="Adhesion_dom_sf"/>
</dbReference>
<gene>
    <name evidence="7" type="ORF">M992_1999</name>
</gene>
<keyword evidence="3 5" id="KW-0732">Signal</keyword>
<accession>A0A0N0IA91</accession>
<dbReference type="AlphaFoldDB" id="A0A0N0IA91"/>
<evidence type="ECO:0000256" key="2">
    <source>
        <dbReference type="ARBA" id="ARBA00006671"/>
    </source>
</evidence>
<feature type="chain" id="PRO_5005851099" evidence="5">
    <location>
        <begin position="22"/>
        <end position="175"/>
    </location>
</feature>
<name>A0A0N0IA91_9GAMM</name>
<dbReference type="Pfam" id="PF00419">
    <property type="entry name" value="Fimbrial"/>
    <property type="match status" value="1"/>
</dbReference>
<proteinExistence type="inferred from homology"/>
<sequence>MKKYTLCVFSALLINSFTTHASDDQIRFTGSIIPNSCNVDTNYVNQIISLGKVPITTFNGINTTSSATPFSIKLKNCPTEYKKIQIKFDGRRDKTNNALLGLNPSSGGQAATGVAIGIYNQSSLQLLPLNQEMEQHTINKQQEIEVRFIAKYIATGATIIPGNANSLIHFNVIYD</sequence>
<reference evidence="7 8" key="1">
    <citation type="submission" date="2015-07" db="EMBL/GenBank/DDBJ databases">
        <title>ATOL: Assembling a taxonomically balanced genome-scale reconstruction of the evolutionary history of the Enterobacteriaceae.</title>
        <authorList>
            <person name="Plunkett G.III."/>
            <person name="Neeno-Eckwall E.C."/>
            <person name="Glasner J.D."/>
            <person name="Perna N.T."/>
        </authorList>
    </citation>
    <scope>NUCLEOTIDE SEQUENCE [LARGE SCALE GENOMIC DNA]</scope>
    <source>
        <strain evidence="7 8">ATCC 35017</strain>
    </source>
</reference>
<evidence type="ECO:0000256" key="1">
    <source>
        <dbReference type="ARBA" id="ARBA00004561"/>
    </source>
</evidence>
<dbReference type="SUPFAM" id="SSF49401">
    <property type="entry name" value="Bacterial adhesins"/>
    <property type="match status" value="1"/>
</dbReference>
<dbReference type="EMBL" id="LGAA01000018">
    <property type="protein sequence ID" value="KPD02842.1"/>
    <property type="molecule type" value="Genomic_DNA"/>
</dbReference>
<dbReference type="Proteomes" id="UP000053226">
    <property type="component" value="Unassembled WGS sequence"/>
</dbReference>
<comment type="similarity">
    <text evidence="2">Belongs to the fimbrial protein family.</text>
</comment>
<protein>
    <submittedName>
        <fullName evidence="7">Type 1 fimbrial protein</fullName>
    </submittedName>
</protein>
<dbReference type="PANTHER" id="PTHR33420:SF3">
    <property type="entry name" value="FIMBRIAL SUBUNIT ELFA"/>
    <property type="match status" value="1"/>
</dbReference>
<dbReference type="PANTHER" id="PTHR33420">
    <property type="entry name" value="FIMBRIAL SUBUNIT ELFA-RELATED"/>
    <property type="match status" value="1"/>
</dbReference>
<evidence type="ECO:0000313" key="8">
    <source>
        <dbReference type="Proteomes" id="UP000053226"/>
    </source>
</evidence>
<dbReference type="InterPro" id="IPR000259">
    <property type="entry name" value="Adhesion_dom_fimbrial"/>
</dbReference>
<dbReference type="InterPro" id="IPR036937">
    <property type="entry name" value="Adhesion_dom_fimbrial_sf"/>
</dbReference>
<dbReference type="OrthoDB" id="6466381at2"/>
<feature type="domain" description="Fimbrial-type adhesion" evidence="6">
    <location>
        <begin position="26"/>
        <end position="175"/>
    </location>
</feature>
<dbReference type="RefSeq" id="WP_053908396.1">
    <property type="nucleotide sequence ID" value="NZ_CAWMUS010000018.1"/>
</dbReference>
<evidence type="ECO:0000256" key="4">
    <source>
        <dbReference type="ARBA" id="ARBA00023263"/>
    </source>
</evidence>
<evidence type="ECO:0000259" key="6">
    <source>
        <dbReference type="Pfam" id="PF00419"/>
    </source>
</evidence>
<keyword evidence="4" id="KW-0281">Fimbrium</keyword>
<comment type="subcellular location">
    <subcellularLocation>
        <location evidence="1">Fimbrium</location>
    </subcellularLocation>
</comment>
<evidence type="ECO:0000256" key="3">
    <source>
        <dbReference type="ARBA" id="ARBA00022729"/>
    </source>
</evidence>
<dbReference type="GO" id="GO:0009289">
    <property type="term" value="C:pilus"/>
    <property type="evidence" value="ECO:0007669"/>
    <property type="project" value="UniProtKB-SubCell"/>
</dbReference>